<proteinExistence type="predicted"/>
<organism evidence="1 2">
    <name type="scientific">Streptomyces flavidovirens</name>
    <dbReference type="NCBI Taxonomy" id="67298"/>
    <lineage>
        <taxon>Bacteria</taxon>
        <taxon>Bacillati</taxon>
        <taxon>Actinomycetota</taxon>
        <taxon>Actinomycetes</taxon>
        <taxon>Kitasatosporales</taxon>
        <taxon>Streptomycetaceae</taxon>
        <taxon>Streptomyces</taxon>
    </lineage>
</organism>
<evidence type="ECO:0000313" key="2">
    <source>
        <dbReference type="Proteomes" id="UP001601976"/>
    </source>
</evidence>
<dbReference type="Proteomes" id="UP001601976">
    <property type="component" value="Unassembled WGS sequence"/>
</dbReference>
<gene>
    <name evidence="1" type="ORF">ACFYWW_32100</name>
</gene>
<reference evidence="1 2" key="1">
    <citation type="submission" date="2024-10" db="EMBL/GenBank/DDBJ databases">
        <title>The Natural Products Discovery Center: Release of the First 8490 Sequenced Strains for Exploring Actinobacteria Biosynthetic Diversity.</title>
        <authorList>
            <person name="Kalkreuter E."/>
            <person name="Kautsar S.A."/>
            <person name="Yang D."/>
            <person name="Bader C.D."/>
            <person name="Teijaro C.N."/>
            <person name="Fluegel L."/>
            <person name="Davis C.M."/>
            <person name="Simpson J.R."/>
            <person name="Lauterbach L."/>
            <person name="Steele A.D."/>
            <person name="Gui C."/>
            <person name="Meng S."/>
            <person name="Li G."/>
            <person name="Viehrig K."/>
            <person name="Ye F."/>
            <person name="Su P."/>
            <person name="Kiefer A.F."/>
            <person name="Nichols A."/>
            <person name="Cepeda A.J."/>
            <person name="Yan W."/>
            <person name="Fan B."/>
            <person name="Jiang Y."/>
            <person name="Adhikari A."/>
            <person name="Zheng C.-J."/>
            <person name="Schuster L."/>
            <person name="Cowan T.M."/>
            <person name="Smanski M.J."/>
            <person name="Chevrette M.G."/>
            <person name="De Carvalho L.P.S."/>
            <person name="Shen B."/>
        </authorList>
    </citation>
    <scope>NUCLEOTIDE SEQUENCE [LARGE SCALE GENOMIC DNA]</scope>
    <source>
        <strain evidence="1 2">NPDC003029</strain>
    </source>
</reference>
<keyword evidence="2" id="KW-1185">Reference proteome</keyword>
<evidence type="ECO:0008006" key="3">
    <source>
        <dbReference type="Google" id="ProtNLM"/>
    </source>
</evidence>
<evidence type="ECO:0000313" key="1">
    <source>
        <dbReference type="EMBL" id="MFF3343286.1"/>
    </source>
</evidence>
<dbReference type="Gene3D" id="3.40.50.300">
    <property type="entry name" value="P-loop containing nucleotide triphosphate hydrolases"/>
    <property type="match status" value="1"/>
</dbReference>
<protein>
    <recommendedName>
        <fullName evidence="3">ATP/GTP-binding protein</fullName>
    </recommendedName>
</protein>
<dbReference type="RefSeq" id="WP_387898895.1">
    <property type="nucleotide sequence ID" value="NZ_JBIAPK010000013.1"/>
</dbReference>
<sequence length="66" mass="7271">MKTFRLDNALPVDTTIPDPSLVCLIGVAGSGKSTWASTWPDTQVLELDRFRGLVSDDFSVKFSVLR</sequence>
<comment type="caution">
    <text evidence="1">The sequence shown here is derived from an EMBL/GenBank/DDBJ whole genome shotgun (WGS) entry which is preliminary data.</text>
</comment>
<accession>A0ABW6RNZ0</accession>
<dbReference type="EMBL" id="JBIAPK010000013">
    <property type="protein sequence ID" value="MFF3343286.1"/>
    <property type="molecule type" value="Genomic_DNA"/>
</dbReference>
<name>A0ABW6RNZ0_9ACTN</name>
<dbReference type="InterPro" id="IPR027417">
    <property type="entry name" value="P-loop_NTPase"/>
</dbReference>